<dbReference type="GO" id="GO:0003677">
    <property type="term" value="F:DNA binding"/>
    <property type="evidence" value="ECO:0007669"/>
    <property type="project" value="InterPro"/>
</dbReference>
<evidence type="ECO:0000256" key="4">
    <source>
        <dbReference type="ARBA" id="ARBA00022679"/>
    </source>
</evidence>
<dbReference type="RefSeq" id="WP_004868750.1">
    <property type="nucleotide sequence ID" value="NZ_CP005986.1"/>
</dbReference>
<comment type="function">
    <text evidence="18">DNA polymerase III is a complex, multichain enzyme responsible for most of the replicative synthesis in bacteria. The epsilon subunit contain the editing function and is a proofreading 3'-5' exonuclease.</text>
</comment>
<dbReference type="GO" id="GO:0045004">
    <property type="term" value="P:DNA replication proofreading"/>
    <property type="evidence" value="ECO:0007669"/>
    <property type="project" value="TreeGrafter"/>
</dbReference>
<dbReference type="InterPro" id="IPR006054">
    <property type="entry name" value="DnaQ"/>
</dbReference>
<evidence type="ECO:0000256" key="12">
    <source>
        <dbReference type="ARBA" id="ARBA00022932"/>
    </source>
</evidence>
<evidence type="ECO:0000256" key="8">
    <source>
        <dbReference type="ARBA" id="ARBA00022723"/>
    </source>
</evidence>
<evidence type="ECO:0000256" key="5">
    <source>
        <dbReference type="ARBA" id="ARBA00022695"/>
    </source>
</evidence>
<feature type="binding site" evidence="17">
    <location>
        <position position="154"/>
    </location>
    <ligand>
        <name>a divalent metal cation</name>
        <dbReference type="ChEBI" id="CHEBI:60240"/>
        <label>1</label>
        <note>catalytic</note>
    </ligand>
</feature>
<feature type="binding site" evidence="17">
    <location>
        <position position="9"/>
    </location>
    <ligand>
        <name>a divalent metal cation</name>
        <dbReference type="ChEBI" id="CHEBI:60240"/>
        <label>1</label>
        <note>catalytic</note>
    </ligand>
</feature>
<dbReference type="FunFam" id="3.30.420.10:FF:000012">
    <property type="entry name" value="DNA polymerase III subunit epsilon"/>
    <property type="match status" value="1"/>
</dbReference>
<organism evidence="21 22">
    <name type="scientific">Acidithiobacillus caldus (strain ATCC 51756 / DSM 8584 / KU)</name>
    <dbReference type="NCBI Taxonomy" id="637389"/>
    <lineage>
        <taxon>Bacteria</taxon>
        <taxon>Pseudomonadati</taxon>
        <taxon>Pseudomonadota</taxon>
        <taxon>Acidithiobacillia</taxon>
        <taxon>Acidithiobacillales</taxon>
        <taxon>Acidithiobacillaceae</taxon>
        <taxon>Acidithiobacillus</taxon>
    </lineage>
</organism>
<keyword evidence="13 17" id="KW-0464">Manganese</keyword>
<feature type="domain" description="Exonuclease" evidence="20">
    <location>
        <begin position="2"/>
        <end position="171"/>
    </location>
</feature>
<feature type="active site" description="Proton acceptor" evidence="15">
    <location>
        <position position="149"/>
    </location>
</feature>
<dbReference type="GO" id="GO:0008408">
    <property type="term" value="F:3'-5' exonuclease activity"/>
    <property type="evidence" value="ECO:0007669"/>
    <property type="project" value="TreeGrafter"/>
</dbReference>
<dbReference type="Gene3D" id="3.30.420.10">
    <property type="entry name" value="Ribonuclease H-like superfamily/Ribonuclease H"/>
    <property type="match status" value="1"/>
</dbReference>
<dbReference type="PANTHER" id="PTHR30231">
    <property type="entry name" value="DNA POLYMERASE III SUBUNIT EPSILON"/>
    <property type="match status" value="1"/>
</dbReference>
<feature type="compositionally biased region" description="Low complexity" evidence="19">
    <location>
        <begin position="190"/>
        <end position="200"/>
    </location>
</feature>
<name>A0A060A1Y7_ACICK</name>
<accession>A0A060A1Y7</accession>
<dbReference type="HOGENOM" id="CLU_047806_2_0_6"/>
<evidence type="ECO:0000256" key="19">
    <source>
        <dbReference type="SAM" id="MobiDB-lite"/>
    </source>
</evidence>
<dbReference type="InterPro" id="IPR006309">
    <property type="entry name" value="DnaQ_proteo"/>
</dbReference>
<feature type="binding site" evidence="16">
    <location>
        <position position="7"/>
    </location>
    <ligand>
        <name>substrate</name>
    </ligand>
</feature>
<keyword evidence="8 17" id="KW-0479">Metal-binding</keyword>
<dbReference type="GO" id="GO:0003887">
    <property type="term" value="F:DNA-directed DNA polymerase activity"/>
    <property type="evidence" value="ECO:0007669"/>
    <property type="project" value="UniProtKB-KW"/>
</dbReference>
<dbReference type="EC" id="2.7.7.7" evidence="2 18"/>
<dbReference type="NCBIfam" id="NF004316">
    <property type="entry name" value="PRK05711.1"/>
    <property type="match status" value="1"/>
</dbReference>
<dbReference type="GeneID" id="92932365"/>
<evidence type="ECO:0000256" key="1">
    <source>
        <dbReference type="ARBA" id="ARBA00001936"/>
    </source>
</evidence>
<evidence type="ECO:0000259" key="20">
    <source>
        <dbReference type="SMART" id="SM00479"/>
    </source>
</evidence>
<evidence type="ECO:0000256" key="14">
    <source>
        <dbReference type="ARBA" id="ARBA00049244"/>
    </source>
</evidence>
<dbReference type="Proteomes" id="UP000005522">
    <property type="component" value="Chromosome"/>
</dbReference>
<sequence length="243" mass="27074">MRQVVLDTETTGIDPRQGHRVIEIGAVELVDREITEGRYQQYLNPGRSSDPEALRVHGIRDDFLADQPDFADIVEDFLAFLGDAELIIHNAPFDLAFLNAELERVGRPALQNPVRDTLVEARRRHPGQKNDLDALCRRYGVDNSRRQQHGALLDCEILAEVYLRMSGGQLGMRLAADREAQGPSVAEEGQAGAPFQAHAQAADRRRPLRLRRADAAELAAHEAYLRGLGGKALWREESPGEQT</sequence>
<evidence type="ECO:0000256" key="2">
    <source>
        <dbReference type="ARBA" id="ARBA00012417"/>
    </source>
</evidence>
<comment type="subunit">
    <text evidence="18">DNA polymerase III contains a core (composed of alpha, epsilon and theta chains) that associates with a tau subunit. This core dimerizes to form the POLIII' complex. PolIII' associates with the gamma complex (composed of gamma, delta, delta', psi and chi chains) and with the beta chain to form the complete DNA polymerase III complex.</text>
</comment>
<evidence type="ECO:0000256" key="17">
    <source>
        <dbReference type="PIRSR" id="PIRSR606309-3"/>
    </source>
</evidence>
<protein>
    <recommendedName>
        <fullName evidence="3 18">DNA polymerase III subunit epsilon</fullName>
        <ecNumber evidence="2 18">2.7.7.7</ecNumber>
    </recommendedName>
</protein>
<dbReference type="CDD" id="cd06131">
    <property type="entry name" value="DNA_pol_III_epsilon_Ecoli_like"/>
    <property type="match status" value="1"/>
</dbReference>
<feature type="binding site" evidence="17">
    <location>
        <position position="7"/>
    </location>
    <ligand>
        <name>a divalent metal cation</name>
        <dbReference type="ChEBI" id="CHEBI:60240"/>
        <label>1</label>
        <note>catalytic</note>
    </ligand>
</feature>
<feature type="binding site" evidence="16">
    <location>
        <position position="52"/>
    </location>
    <ligand>
        <name>substrate</name>
    </ligand>
</feature>
<feature type="binding site" evidence="16">
    <location>
        <position position="154"/>
    </location>
    <ligand>
        <name>substrate</name>
    </ligand>
</feature>
<keyword evidence="9 18" id="KW-0378">Hydrolase</keyword>
<gene>
    <name evidence="18" type="primary">dnaQ</name>
    <name evidence="21" type="ORF">Acaty_c2294</name>
</gene>
<feature type="binding site" evidence="16">
    <location>
        <position position="9"/>
    </location>
    <ligand>
        <name>substrate</name>
    </ligand>
</feature>
<dbReference type="InterPro" id="IPR013520">
    <property type="entry name" value="Ribonucl_H"/>
</dbReference>
<dbReference type="GO" id="GO:0005829">
    <property type="term" value="C:cytosol"/>
    <property type="evidence" value="ECO:0007669"/>
    <property type="project" value="TreeGrafter"/>
</dbReference>
<dbReference type="InterPro" id="IPR012337">
    <property type="entry name" value="RNaseH-like_sf"/>
</dbReference>
<evidence type="ECO:0000313" key="21">
    <source>
        <dbReference type="EMBL" id="AIA56147.1"/>
    </source>
</evidence>
<dbReference type="PANTHER" id="PTHR30231:SF41">
    <property type="entry name" value="DNA POLYMERASE III SUBUNIT EPSILON"/>
    <property type="match status" value="1"/>
</dbReference>
<evidence type="ECO:0000256" key="13">
    <source>
        <dbReference type="ARBA" id="ARBA00023211"/>
    </source>
</evidence>
<evidence type="ECO:0000256" key="9">
    <source>
        <dbReference type="ARBA" id="ARBA00022801"/>
    </source>
</evidence>
<evidence type="ECO:0000256" key="16">
    <source>
        <dbReference type="PIRSR" id="PIRSR606309-2"/>
    </source>
</evidence>
<proteinExistence type="predicted"/>
<comment type="catalytic activity">
    <reaction evidence="14 18">
        <text>DNA(n) + a 2'-deoxyribonucleoside 5'-triphosphate = DNA(n+1) + diphosphate</text>
        <dbReference type="Rhea" id="RHEA:22508"/>
        <dbReference type="Rhea" id="RHEA-COMP:17339"/>
        <dbReference type="Rhea" id="RHEA-COMP:17340"/>
        <dbReference type="ChEBI" id="CHEBI:33019"/>
        <dbReference type="ChEBI" id="CHEBI:61560"/>
        <dbReference type="ChEBI" id="CHEBI:173112"/>
        <dbReference type="EC" id="2.7.7.7"/>
    </reaction>
</comment>
<dbReference type="SMART" id="SM00479">
    <property type="entry name" value="EXOIII"/>
    <property type="match status" value="1"/>
</dbReference>
<dbReference type="SUPFAM" id="SSF53098">
    <property type="entry name" value="Ribonuclease H-like"/>
    <property type="match status" value="1"/>
</dbReference>
<comment type="cofactor">
    <cofactor evidence="1 18">
        <name>Mn(2+)</name>
        <dbReference type="ChEBI" id="CHEBI:29035"/>
    </cofactor>
</comment>
<evidence type="ECO:0000256" key="6">
    <source>
        <dbReference type="ARBA" id="ARBA00022705"/>
    </source>
</evidence>
<evidence type="ECO:0000256" key="18">
    <source>
        <dbReference type="RuleBase" id="RU364087"/>
    </source>
</evidence>
<keyword evidence="7 18" id="KW-0540">Nuclease</keyword>
<dbReference type="AlphaFoldDB" id="A0A060A1Y7"/>
<evidence type="ECO:0000256" key="7">
    <source>
        <dbReference type="ARBA" id="ARBA00022722"/>
    </source>
</evidence>
<feature type="binding site" evidence="16">
    <location>
        <position position="57"/>
    </location>
    <ligand>
        <name>substrate</name>
    </ligand>
</feature>
<feature type="region of interest" description="Disordered" evidence="19">
    <location>
        <begin position="181"/>
        <end position="206"/>
    </location>
</feature>
<keyword evidence="11 17" id="KW-0460">Magnesium</keyword>
<dbReference type="eggNOG" id="COG0847">
    <property type="taxonomic scope" value="Bacteria"/>
</dbReference>
<keyword evidence="6 18" id="KW-0235">DNA replication</keyword>
<dbReference type="Pfam" id="PF00929">
    <property type="entry name" value="RNase_T"/>
    <property type="match status" value="1"/>
</dbReference>
<keyword evidence="10 18" id="KW-0269">Exonuclease</keyword>
<dbReference type="NCBIfam" id="TIGR00573">
    <property type="entry name" value="dnaq"/>
    <property type="match status" value="1"/>
</dbReference>
<dbReference type="EMBL" id="CP005986">
    <property type="protein sequence ID" value="AIA56147.1"/>
    <property type="molecule type" value="Genomic_DNA"/>
</dbReference>
<evidence type="ECO:0000256" key="10">
    <source>
        <dbReference type="ARBA" id="ARBA00022839"/>
    </source>
</evidence>
<evidence type="ECO:0000256" key="15">
    <source>
        <dbReference type="PIRSR" id="PIRSR606309-1"/>
    </source>
</evidence>
<dbReference type="GO" id="GO:0046872">
    <property type="term" value="F:metal ion binding"/>
    <property type="evidence" value="ECO:0007669"/>
    <property type="project" value="UniProtKB-KW"/>
</dbReference>
<comment type="cofactor">
    <cofactor evidence="17">
        <name>Mg(2+)</name>
        <dbReference type="ChEBI" id="CHEBI:18420"/>
    </cofactor>
    <cofactor evidence="17">
        <name>Mn(2+)</name>
        <dbReference type="ChEBI" id="CHEBI:29035"/>
    </cofactor>
    <text evidence="17">Binds 2 divalent metal cations. Magnesium or manganese.</text>
</comment>
<evidence type="ECO:0000256" key="11">
    <source>
        <dbReference type="ARBA" id="ARBA00022842"/>
    </source>
</evidence>
<keyword evidence="4 18" id="KW-0808">Transferase</keyword>
<dbReference type="KEGG" id="acz:Acaty_c2294"/>
<keyword evidence="5 18" id="KW-0548">Nucleotidyltransferase</keyword>
<dbReference type="NCBIfam" id="TIGR01406">
    <property type="entry name" value="dnaQ_proteo"/>
    <property type="match status" value="1"/>
</dbReference>
<evidence type="ECO:0000256" key="3">
    <source>
        <dbReference type="ARBA" id="ARBA00020352"/>
    </source>
</evidence>
<reference evidence="21 22" key="1">
    <citation type="journal article" date="2009" name="J. Bacteriol.">
        <title>Draft genome sequence of the extremely acidophilic bacterium Acidithiobacillus caldus ATCC 51756 reveals metabolic versatility in the genus Acidithiobacillus.</title>
        <authorList>
            <person name="Valdes J."/>
            <person name="Quatrini R."/>
            <person name="Hallberg K."/>
            <person name="Dopson M."/>
            <person name="Valenzuela P.D."/>
            <person name="Holmes D.S."/>
        </authorList>
    </citation>
    <scope>NUCLEOTIDE SEQUENCE [LARGE SCALE GENOMIC DNA]</scope>
    <source>
        <strain evidence="22">ATCC 51756 / DSM 8584 / KU</strain>
    </source>
</reference>
<evidence type="ECO:0000313" key="22">
    <source>
        <dbReference type="Proteomes" id="UP000005522"/>
    </source>
</evidence>
<dbReference type="InterPro" id="IPR036397">
    <property type="entry name" value="RNaseH_sf"/>
</dbReference>
<keyword evidence="12 18" id="KW-0239">DNA-directed DNA polymerase</keyword>